<accession>A0A485CZ38</accession>
<dbReference type="PANTHER" id="PTHR47267:SF2">
    <property type="entry name" value="HMP-PP PHOSPHATASE"/>
    <property type="match status" value="1"/>
</dbReference>
<reference evidence="6 7" key="1">
    <citation type="submission" date="2019-03" db="EMBL/GenBank/DDBJ databases">
        <authorList>
            <consortium name="Pathogen Informatics"/>
        </authorList>
    </citation>
    <scope>NUCLEOTIDE SEQUENCE [LARGE SCALE GENOMIC DNA]</scope>
    <source>
        <strain evidence="6 7">NCTC12993</strain>
    </source>
</reference>
<proteinExistence type="inferred from homology"/>
<evidence type="ECO:0000313" key="6">
    <source>
        <dbReference type="EMBL" id="VFS90038.1"/>
    </source>
</evidence>
<evidence type="ECO:0000256" key="1">
    <source>
        <dbReference type="ARBA" id="ARBA00001946"/>
    </source>
</evidence>
<dbReference type="InterPro" id="IPR036412">
    <property type="entry name" value="HAD-like_sf"/>
</dbReference>
<evidence type="ECO:0000256" key="3">
    <source>
        <dbReference type="ARBA" id="ARBA00022801"/>
    </source>
</evidence>
<gene>
    <name evidence="6" type="primary">cof_3</name>
    <name evidence="6" type="ORF">NCTC12993_07375</name>
</gene>
<keyword evidence="7" id="KW-1185">Reference proteome</keyword>
<sequence length="80" mass="8873">MARLAAFDMDGTLLMPDHRLGDRTIAVLKRLRERNITLTFATGRHVLEMRPLIESLSLNAYLITGNGTRLHSQQGGSDAP</sequence>
<dbReference type="PANTHER" id="PTHR47267">
    <property type="match status" value="1"/>
</dbReference>
<dbReference type="Proteomes" id="UP000401081">
    <property type="component" value="Unassembled WGS sequence"/>
</dbReference>
<dbReference type="InterPro" id="IPR023214">
    <property type="entry name" value="HAD_sf"/>
</dbReference>
<dbReference type="AlphaFoldDB" id="A0A485CZ38"/>
<keyword evidence="2" id="KW-0479">Metal-binding</keyword>
<evidence type="ECO:0000313" key="7">
    <source>
        <dbReference type="Proteomes" id="UP000401081"/>
    </source>
</evidence>
<dbReference type="NCBIfam" id="TIGR01484">
    <property type="entry name" value="HAD-SF-IIB"/>
    <property type="match status" value="1"/>
</dbReference>
<dbReference type="PROSITE" id="PS01228">
    <property type="entry name" value="COF_1"/>
    <property type="match status" value="1"/>
</dbReference>
<organism evidence="6 7">
    <name type="scientific">Kluyvera cryocrescens</name>
    <name type="common">Kluyvera citrophila</name>
    <dbReference type="NCBI Taxonomy" id="580"/>
    <lineage>
        <taxon>Bacteria</taxon>
        <taxon>Pseudomonadati</taxon>
        <taxon>Pseudomonadota</taxon>
        <taxon>Gammaproteobacteria</taxon>
        <taxon>Enterobacterales</taxon>
        <taxon>Enterobacteriaceae</taxon>
        <taxon>Kluyvera</taxon>
    </lineage>
</organism>
<comment type="similarity">
    <text evidence="5">Belongs to the HAD-like hydrolase superfamily. Cof family.</text>
</comment>
<evidence type="ECO:0000256" key="5">
    <source>
        <dbReference type="ARBA" id="ARBA00034778"/>
    </source>
</evidence>
<dbReference type="GO" id="GO:0000287">
    <property type="term" value="F:magnesium ion binding"/>
    <property type="evidence" value="ECO:0007669"/>
    <property type="project" value="UniProtKB-ARBA"/>
</dbReference>
<dbReference type="InterPro" id="IPR006379">
    <property type="entry name" value="HAD-SF_hydro_IIB"/>
</dbReference>
<comment type="cofactor">
    <cofactor evidence="1">
        <name>Mg(2+)</name>
        <dbReference type="ChEBI" id="CHEBI:18420"/>
    </cofactor>
</comment>
<dbReference type="EC" id="3.6.1.-" evidence="6"/>
<dbReference type="Pfam" id="PF08282">
    <property type="entry name" value="Hydrolase_3"/>
    <property type="match status" value="1"/>
</dbReference>
<name>A0A485CZ38_KLUCR</name>
<keyword evidence="4" id="KW-0460">Magnesium</keyword>
<dbReference type="SUPFAM" id="SSF56784">
    <property type="entry name" value="HAD-like"/>
    <property type="match status" value="1"/>
</dbReference>
<dbReference type="GO" id="GO:0016791">
    <property type="term" value="F:phosphatase activity"/>
    <property type="evidence" value="ECO:0007669"/>
    <property type="project" value="UniProtKB-ARBA"/>
</dbReference>
<evidence type="ECO:0000256" key="2">
    <source>
        <dbReference type="ARBA" id="ARBA00022723"/>
    </source>
</evidence>
<protein>
    <submittedName>
        <fullName evidence="6">HMP-PP phosphatase</fullName>
        <ecNumber evidence="6">3.6.1.-</ecNumber>
    </submittedName>
</protein>
<dbReference type="EMBL" id="CAADJD010000032">
    <property type="protein sequence ID" value="VFS90038.1"/>
    <property type="molecule type" value="Genomic_DNA"/>
</dbReference>
<keyword evidence="3 6" id="KW-0378">Hydrolase</keyword>
<dbReference type="Gene3D" id="3.40.50.1000">
    <property type="entry name" value="HAD superfamily/HAD-like"/>
    <property type="match status" value="1"/>
</dbReference>
<evidence type="ECO:0000256" key="4">
    <source>
        <dbReference type="ARBA" id="ARBA00022842"/>
    </source>
</evidence>